<accession>A0A612SM54</accession>
<feature type="transmembrane region" description="Helical" evidence="1">
    <location>
        <begin position="158"/>
        <end position="175"/>
    </location>
</feature>
<feature type="transmembrane region" description="Helical" evidence="1">
    <location>
        <begin position="288"/>
        <end position="308"/>
    </location>
</feature>
<dbReference type="EMBL" id="AAKVIX010000001">
    <property type="protein sequence ID" value="ECW1068485.1"/>
    <property type="molecule type" value="Genomic_DNA"/>
</dbReference>
<comment type="caution">
    <text evidence="2">The sequence shown here is derived from an EMBL/GenBank/DDBJ whole genome shotgun (WGS) entry which is preliminary data.</text>
</comment>
<feature type="transmembrane region" description="Helical" evidence="1">
    <location>
        <begin position="12"/>
        <end position="29"/>
    </location>
</feature>
<dbReference type="Pfam" id="PF06772">
    <property type="entry name" value="LtrA"/>
    <property type="match status" value="1"/>
</dbReference>
<name>A0A612SM54_LISMN</name>
<feature type="transmembrane region" description="Helical" evidence="1">
    <location>
        <begin position="219"/>
        <end position="241"/>
    </location>
</feature>
<gene>
    <name evidence="2" type="ORF">F3Q70_07120</name>
</gene>
<dbReference type="PANTHER" id="PTHR36840">
    <property type="entry name" value="BLL5714 PROTEIN"/>
    <property type="match status" value="1"/>
</dbReference>
<proteinExistence type="predicted"/>
<feature type="transmembrane region" description="Helical" evidence="1">
    <location>
        <begin position="320"/>
        <end position="340"/>
    </location>
</feature>
<feature type="transmembrane region" description="Helical" evidence="1">
    <location>
        <begin position="346"/>
        <end position="366"/>
    </location>
</feature>
<evidence type="ECO:0000313" key="2">
    <source>
        <dbReference type="EMBL" id="ECW1068485.1"/>
    </source>
</evidence>
<feature type="transmembrane region" description="Helical" evidence="1">
    <location>
        <begin position="99"/>
        <end position="119"/>
    </location>
</feature>
<dbReference type="InterPro" id="IPR010640">
    <property type="entry name" value="Low_temperature_requirement_A"/>
</dbReference>
<organism evidence="2">
    <name type="scientific">Listeria monocytogenes</name>
    <dbReference type="NCBI Taxonomy" id="1639"/>
    <lineage>
        <taxon>Bacteria</taxon>
        <taxon>Bacillati</taxon>
        <taxon>Bacillota</taxon>
        <taxon>Bacilli</taxon>
        <taxon>Bacillales</taxon>
        <taxon>Listeriaceae</taxon>
        <taxon>Listeria</taxon>
    </lineage>
</organism>
<dbReference type="RefSeq" id="WP_070285502.1">
    <property type="nucleotide sequence ID" value="NZ_MKOF01000010.1"/>
</dbReference>
<keyword evidence="1" id="KW-0812">Transmembrane</keyword>
<feature type="transmembrane region" description="Helical" evidence="1">
    <location>
        <begin position="131"/>
        <end position="152"/>
    </location>
</feature>
<feature type="transmembrane region" description="Helical" evidence="1">
    <location>
        <begin position="41"/>
        <end position="63"/>
    </location>
</feature>
<evidence type="ECO:0000256" key="1">
    <source>
        <dbReference type="SAM" id="Phobius"/>
    </source>
</evidence>
<reference evidence="2" key="1">
    <citation type="submission" date="2019-09" db="EMBL/GenBank/DDBJ databases">
        <authorList>
            <consortium name="PulseNet: The National Subtyping Network for Foodborne Disease Surveillance"/>
            <person name="Tarr C.L."/>
            <person name="Trees E."/>
            <person name="Katz L.S."/>
            <person name="Carleton-Romer H.A."/>
            <person name="Stroika S."/>
            <person name="Kucerova Z."/>
            <person name="Roache K.F."/>
            <person name="Sabol A.L."/>
            <person name="Besser J."/>
            <person name="Gerner-Smidt P."/>
        </authorList>
    </citation>
    <scope>NUCLEOTIDE SEQUENCE</scope>
    <source>
        <strain evidence="2">PNUSAL005726</strain>
    </source>
</reference>
<dbReference type="AlphaFoldDB" id="A0A612SM54"/>
<feature type="transmembrane region" description="Helical" evidence="1">
    <location>
        <begin position="195"/>
        <end position="213"/>
    </location>
</feature>
<dbReference type="PANTHER" id="PTHR36840:SF1">
    <property type="entry name" value="BLL5714 PROTEIN"/>
    <property type="match status" value="1"/>
</dbReference>
<keyword evidence="1" id="KW-1133">Transmembrane helix</keyword>
<keyword evidence="1" id="KW-0472">Membrane</keyword>
<feature type="transmembrane region" description="Helical" evidence="1">
    <location>
        <begin position="75"/>
        <end position="93"/>
    </location>
</feature>
<feature type="transmembrane region" description="Helical" evidence="1">
    <location>
        <begin position="257"/>
        <end position="276"/>
    </location>
</feature>
<sequence>MTERKVTWLELFFDLIFVTAVASTTHLLLSVDNHPDKTAAYFGEYLLMVTPMFWAWVGQTMFFNRFGEKIKWPELYMLSQMFFLILMTASFDLTFSNTYYTFLIGYLGIRFITVIQYFVISKQLTGNAQKVALLLGSVFLLGVLTTATSVFFEGFARYLVMYLGIAVDIILPLFFAKTLRKVPVDFPHLAERFGLFVIITFGESIVAITTILVGHTLDLYTICYTLLGFLIICTLWASYFYSFEKIVDHHKVTHGQFLIYGHFFIIVSVMLLAVNLHLLFEGHLQRDVLLLLLFSSVAVFFISKQFVFAAHKKAEVTFSFWKDALLLLLLVGLFFVNLYINLPLFVSFVSIWVCALVDLGLQFRVSRPSPSLNKKR</sequence>
<protein>
    <submittedName>
        <fullName evidence="2">Low temperature requirement protein A</fullName>
    </submittedName>
</protein>